<evidence type="ECO:0000313" key="10">
    <source>
        <dbReference type="Proteomes" id="UP001279410"/>
    </source>
</evidence>
<keyword evidence="2 6" id="KW-0479">Metal-binding</keyword>
<dbReference type="PROSITE" id="PS50809">
    <property type="entry name" value="DM_2"/>
    <property type="match status" value="1"/>
</dbReference>
<keyword evidence="10" id="KW-1185">Reference proteome</keyword>
<dbReference type="InterPro" id="IPR001275">
    <property type="entry name" value="DM_DNA-bd"/>
</dbReference>
<dbReference type="GO" id="GO:0000978">
    <property type="term" value="F:RNA polymerase II cis-regulatory region sequence-specific DNA binding"/>
    <property type="evidence" value="ECO:0007669"/>
    <property type="project" value="TreeGrafter"/>
</dbReference>
<gene>
    <name evidence="9" type="ORF">AKAME5_001137600</name>
</gene>
<dbReference type="GO" id="GO:0007548">
    <property type="term" value="P:sex differentiation"/>
    <property type="evidence" value="ECO:0007669"/>
    <property type="project" value="TreeGrafter"/>
</dbReference>
<dbReference type="GO" id="GO:0046872">
    <property type="term" value="F:metal ion binding"/>
    <property type="evidence" value="ECO:0007669"/>
    <property type="project" value="UniProtKB-KW"/>
</dbReference>
<feature type="region of interest" description="Disordered" evidence="7">
    <location>
        <begin position="1"/>
        <end position="21"/>
    </location>
</feature>
<keyword evidence="3 6" id="KW-0862">Zinc</keyword>
<dbReference type="Proteomes" id="UP001279410">
    <property type="component" value="Unassembled WGS sequence"/>
</dbReference>
<keyword evidence="5 6" id="KW-0539">Nucleus</keyword>
<comment type="subcellular location">
    <subcellularLocation>
        <location evidence="6">Nucleus</location>
    </subcellularLocation>
</comment>
<proteinExistence type="inferred from homology"/>
<evidence type="ECO:0000256" key="5">
    <source>
        <dbReference type="ARBA" id="ARBA00023242"/>
    </source>
</evidence>
<comment type="similarity">
    <text evidence="1">Belongs to the DMRT family.</text>
</comment>
<dbReference type="SUPFAM" id="SSF82927">
    <property type="entry name" value="Cysteine-rich DNA binding domain, (DM domain)"/>
    <property type="match status" value="1"/>
</dbReference>
<dbReference type="InterPro" id="IPR036407">
    <property type="entry name" value="DM_DNA-bd_sf"/>
</dbReference>
<feature type="DNA-binding region" description="DM" evidence="6">
    <location>
        <begin position="24"/>
        <end position="71"/>
    </location>
</feature>
<dbReference type="AlphaFoldDB" id="A0AAD3R8B9"/>
<reference evidence="9" key="1">
    <citation type="submission" date="2022-08" db="EMBL/GenBank/DDBJ databases">
        <title>Genome sequencing of akame (Lates japonicus).</title>
        <authorList>
            <person name="Hashiguchi Y."/>
            <person name="Takahashi H."/>
        </authorList>
    </citation>
    <scope>NUCLEOTIDE SEQUENCE</scope>
    <source>
        <strain evidence="9">Kochi</strain>
    </source>
</reference>
<evidence type="ECO:0000256" key="1">
    <source>
        <dbReference type="ARBA" id="ARBA00006834"/>
    </source>
</evidence>
<comment type="caution">
    <text evidence="9">The sequence shown here is derived from an EMBL/GenBank/DDBJ whole genome shotgun (WGS) entry which is preliminary data.</text>
</comment>
<dbReference type="Gene3D" id="4.10.1040.10">
    <property type="entry name" value="DM DNA-binding domain"/>
    <property type="match status" value="1"/>
</dbReference>
<dbReference type="Pfam" id="PF00751">
    <property type="entry name" value="DM"/>
    <property type="match status" value="1"/>
</dbReference>
<name>A0AAD3R8B9_LATJO</name>
<protein>
    <submittedName>
        <fullName evidence="9">Doublesex- and mab-3-related transcription factor B1-like protein</fullName>
    </submittedName>
</protein>
<evidence type="ECO:0000256" key="7">
    <source>
        <dbReference type="SAM" id="MobiDB-lite"/>
    </source>
</evidence>
<feature type="region of interest" description="Disordered" evidence="7">
    <location>
        <begin position="258"/>
        <end position="301"/>
    </location>
</feature>
<feature type="region of interest" description="Disordered" evidence="7">
    <location>
        <begin position="69"/>
        <end position="110"/>
    </location>
</feature>
<dbReference type="InterPro" id="IPR026607">
    <property type="entry name" value="DMRT"/>
</dbReference>
<evidence type="ECO:0000256" key="2">
    <source>
        <dbReference type="ARBA" id="ARBA00022723"/>
    </source>
</evidence>
<evidence type="ECO:0000256" key="6">
    <source>
        <dbReference type="PROSITE-ProRule" id="PRU00070"/>
    </source>
</evidence>
<dbReference type="EMBL" id="BRZM01000037">
    <property type="protein sequence ID" value="GLD59373.1"/>
    <property type="molecule type" value="Genomic_DNA"/>
</dbReference>
<dbReference type="PROSITE" id="PS40000">
    <property type="entry name" value="DM_1"/>
    <property type="match status" value="1"/>
</dbReference>
<organism evidence="9 10">
    <name type="scientific">Lates japonicus</name>
    <name type="common">Japanese lates</name>
    <dbReference type="NCBI Taxonomy" id="270547"/>
    <lineage>
        <taxon>Eukaryota</taxon>
        <taxon>Metazoa</taxon>
        <taxon>Chordata</taxon>
        <taxon>Craniata</taxon>
        <taxon>Vertebrata</taxon>
        <taxon>Euteleostomi</taxon>
        <taxon>Actinopterygii</taxon>
        <taxon>Neopterygii</taxon>
        <taxon>Teleostei</taxon>
        <taxon>Neoteleostei</taxon>
        <taxon>Acanthomorphata</taxon>
        <taxon>Carangaria</taxon>
        <taxon>Carangaria incertae sedis</taxon>
        <taxon>Centropomidae</taxon>
        <taxon>Lates</taxon>
    </lineage>
</organism>
<evidence type="ECO:0000256" key="4">
    <source>
        <dbReference type="ARBA" id="ARBA00023125"/>
    </source>
</evidence>
<sequence length="301" mass="32788">MSLSKGPGQLTKASASEQPRQPKCTRCRHHGIIVPQKGHVKFCPFLKCNCWKCYLITQRTRITALQRNLMKAQSKPHDKEQRPGGPIGVSVRKPAAERTPSALAPDGGACPSATSGLMCSRSGRSAATTTTATAAPWSPLNPRSRPAAGGEPVAGLESKETLPLTSSGEGPCSPFSVPYLDEIGQTPPLPAIRFPFRMPNHFPSSYVPFPNFLFNMPWLPPVSPGFYNDGLHGPQIFPHFQQSAVHYPPPPEPGPPAECRPIFFTLQPPPPSDAFQEEQISRQHLQPPLPKLSEPVMEELD</sequence>
<feature type="region of interest" description="Disordered" evidence="7">
    <location>
        <begin position="130"/>
        <end position="155"/>
    </location>
</feature>
<accession>A0AAD3R8B9</accession>
<dbReference type="PANTHER" id="PTHR12322:SF53">
    <property type="entry name" value="DOUBLESEX-MAB RELATED 11E"/>
    <property type="match status" value="1"/>
</dbReference>
<evidence type="ECO:0000256" key="3">
    <source>
        <dbReference type="ARBA" id="ARBA00022833"/>
    </source>
</evidence>
<dbReference type="PANTHER" id="PTHR12322">
    <property type="entry name" value="DOUBLESEX AND MAB-3 RELATED TRANSCRIPTION FACTOR DMRT"/>
    <property type="match status" value="1"/>
</dbReference>
<dbReference type="GO" id="GO:0005634">
    <property type="term" value="C:nucleus"/>
    <property type="evidence" value="ECO:0007669"/>
    <property type="project" value="UniProtKB-SubCell"/>
</dbReference>
<evidence type="ECO:0000259" key="8">
    <source>
        <dbReference type="PROSITE" id="PS50809"/>
    </source>
</evidence>
<dbReference type="SMART" id="SM00301">
    <property type="entry name" value="DM"/>
    <property type="match status" value="1"/>
</dbReference>
<evidence type="ECO:0000313" key="9">
    <source>
        <dbReference type="EMBL" id="GLD59373.1"/>
    </source>
</evidence>
<feature type="domain" description="DM" evidence="8">
    <location>
        <begin position="24"/>
        <end position="71"/>
    </location>
</feature>
<dbReference type="GO" id="GO:0000981">
    <property type="term" value="F:DNA-binding transcription factor activity, RNA polymerase II-specific"/>
    <property type="evidence" value="ECO:0007669"/>
    <property type="project" value="TreeGrafter"/>
</dbReference>
<keyword evidence="4 6" id="KW-0238">DNA-binding</keyword>